<comment type="caution">
    <text evidence="7">The sequence shown here is derived from an EMBL/GenBank/DDBJ whole genome shotgun (WGS) entry which is preliminary data.</text>
</comment>
<dbReference type="EMBL" id="JBHUFV010000051">
    <property type="protein sequence ID" value="MFD1936700.1"/>
    <property type="molecule type" value="Genomic_DNA"/>
</dbReference>
<dbReference type="InterPro" id="IPR004710">
    <property type="entry name" value="Bilac:Na_transpt"/>
</dbReference>
<evidence type="ECO:0000256" key="2">
    <source>
        <dbReference type="ARBA" id="ARBA00022692"/>
    </source>
</evidence>
<feature type="transmembrane region" description="Helical" evidence="6">
    <location>
        <begin position="192"/>
        <end position="215"/>
    </location>
</feature>
<reference evidence="8" key="1">
    <citation type="journal article" date="2019" name="Int. J. Syst. Evol. Microbiol.">
        <title>The Global Catalogue of Microorganisms (GCM) 10K type strain sequencing project: providing services to taxonomists for standard genome sequencing and annotation.</title>
        <authorList>
            <consortium name="The Broad Institute Genomics Platform"/>
            <consortium name="The Broad Institute Genome Sequencing Center for Infectious Disease"/>
            <person name="Wu L."/>
            <person name="Ma J."/>
        </authorList>
    </citation>
    <scope>NUCLEOTIDE SEQUENCE [LARGE SCALE GENOMIC DNA]</scope>
    <source>
        <strain evidence="8">ICMP 6774ER</strain>
    </source>
</reference>
<keyword evidence="8" id="KW-1185">Reference proteome</keyword>
<dbReference type="PANTHER" id="PTHR10361:SF24">
    <property type="entry name" value="P3 PROTEIN"/>
    <property type="match status" value="1"/>
</dbReference>
<accession>A0ABW4T6L3</accession>
<feature type="transmembrane region" description="Helical" evidence="6">
    <location>
        <begin position="255"/>
        <end position="278"/>
    </location>
</feature>
<feature type="transmembrane region" description="Helical" evidence="6">
    <location>
        <begin position="66"/>
        <end position="85"/>
    </location>
</feature>
<evidence type="ECO:0000256" key="4">
    <source>
        <dbReference type="ARBA" id="ARBA00023136"/>
    </source>
</evidence>
<evidence type="ECO:0000256" key="6">
    <source>
        <dbReference type="SAM" id="Phobius"/>
    </source>
</evidence>
<dbReference type="InterPro" id="IPR002657">
    <property type="entry name" value="BilAc:Na_symport/Acr3"/>
</dbReference>
<feature type="transmembrane region" description="Helical" evidence="6">
    <location>
        <begin position="166"/>
        <end position="186"/>
    </location>
</feature>
<evidence type="ECO:0000313" key="7">
    <source>
        <dbReference type="EMBL" id="MFD1936700.1"/>
    </source>
</evidence>
<dbReference type="Pfam" id="PF01758">
    <property type="entry name" value="SBF"/>
    <property type="match status" value="1"/>
</dbReference>
<dbReference type="Gene3D" id="1.20.1530.20">
    <property type="match status" value="1"/>
</dbReference>
<feature type="transmembrane region" description="Helical" evidence="6">
    <location>
        <begin position="136"/>
        <end position="154"/>
    </location>
</feature>
<feature type="compositionally biased region" description="Low complexity" evidence="5">
    <location>
        <begin position="312"/>
        <end position="327"/>
    </location>
</feature>
<feature type="transmembrane region" description="Helical" evidence="6">
    <location>
        <begin position="37"/>
        <end position="60"/>
    </location>
</feature>
<dbReference type="Proteomes" id="UP001597368">
    <property type="component" value="Unassembled WGS sequence"/>
</dbReference>
<feature type="transmembrane region" description="Helical" evidence="6">
    <location>
        <begin position="97"/>
        <end position="124"/>
    </location>
</feature>
<feature type="region of interest" description="Disordered" evidence="5">
    <location>
        <begin position="303"/>
        <end position="334"/>
    </location>
</feature>
<evidence type="ECO:0000256" key="5">
    <source>
        <dbReference type="SAM" id="MobiDB-lite"/>
    </source>
</evidence>
<organism evidence="7 8">
    <name type="scientific">Nonomuraea mangrovi</name>
    <dbReference type="NCBI Taxonomy" id="2316207"/>
    <lineage>
        <taxon>Bacteria</taxon>
        <taxon>Bacillati</taxon>
        <taxon>Actinomycetota</taxon>
        <taxon>Actinomycetes</taxon>
        <taxon>Streptosporangiales</taxon>
        <taxon>Streptosporangiaceae</taxon>
        <taxon>Nonomuraea</taxon>
    </lineage>
</organism>
<keyword evidence="3 6" id="KW-1133">Transmembrane helix</keyword>
<dbReference type="PANTHER" id="PTHR10361">
    <property type="entry name" value="SODIUM-BILE ACID COTRANSPORTER"/>
    <property type="match status" value="1"/>
</dbReference>
<keyword evidence="4 6" id="KW-0472">Membrane</keyword>
<name>A0ABW4T6L3_9ACTN</name>
<evidence type="ECO:0000256" key="3">
    <source>
        <dbReference type="ARBA" id="ARBA00022989"/>
    </source>
</evidence>
<dbReference type="InterPro" id="IPR038770">
    <property type="entry name" value="Na+/solute_symporter_sf"/>
</dbReference>
<protein>
    <submittedName>
        <fullName evidence="7">Bile acid:sodium symporter family protein</fullName>
    </submittedName>
</protein>
<gene>
    <name evidence="7" type="ORF">ACFSKW_35040</name>
</gene>
<evidence type="ECO:0000256" key="1">
    <source>
        <dbReference type="ARBA" id="ARBA00004141"/>
    </source>
</evidence>
<dbReference type="RefSeq" id="WP_379577220.1">
    <property type="nucleotide sequence ID" value="NZ_JBHUFV010000051.1"/>
</dbReference>
<sequence length="334" mass="34561">MSAQVLTTLLPIAVVMFGLGLTLTPRDFLRVVEAPRAVAVALAVQVLVLPALCFALVVAFDLAPALAVGMMLLAASPGGTVANLFSHLASGNVALNVTLTAINSVLAVVTMPLVVNLAVGHFLGGHPSLGLQPGETLQVFAFVLVPVAIGMALRRRAPGFAELMKRPVKVASAVLLVVFVVVALAANHRMLLGHFVTVGPVALLLSVAGLALGYWAPRLARIGHAEAVASAFEIGLHNVTIALAVAVTLLPDPDIVIPAAIYGVVMYVPALVCYRLLARRGGGSGGRRAGPLAVNARRALRRASVEVRRDPPGGSSASSPACASARRSAWRPRR</sequence>
<evidence type="ECO:0000313" key="8">
    <source>
        <dbReference type="Proteomes" id="UP001597368"/>
    </source>
</evidence>
<feature type="transmembrane region" description="Helical" evidence="6">
    <location>
        <begin position="227"/>
        <end position="249"/>
    </location>
</feature>
<keyword evidence="2 6" id="KW-0812">Transmembrane</keyword>
<feature type="transmembrane region" description="Helical" evidence="6">
    <location>
        <begin position="6"/>
        <end position="25"/>
    </location>
</feature>
<comment type="subcellular location">
    <subcellularLocation>
        <location evidence="1">Membrane</location>
        <topology evidence="1">Multi-pass membrane protein</topology>
    </subcellularLocation>
</comment>
<proteinExistence type="predicted"/>